<evidence type="ECO:0000313" key="3">
    <source>
        <dbReference type="EMBL" id="MDR6287784.1"/>
    </source>
</evidence>
<evidence type="ECO:0000256" key="1">
    <source>
        <dbReference type="SAM" id="Phobius"/>
    </source>
</evidence>
<feature type="transmembrane region" description="Helical" evidence="1">
    <location>
        <begin position="287"/>
        <end position="305"/>
    </location>
</feature>
<keyword evidence="1" id="KW-1133">Transmembrane helix</keyword>
<gene>
    <name evidence="3" type="ORF">E9232_000283</name>
</gene>
<evidence type="ECO:0000259" key="2">
    <source>
        <dbReference type="Pfam" id="PF01757"/>
    </source>
</evidence>
<feature type="transmembrane region" description="Helical" evidence="1">
    <location>
        <begin position="237"/>
        <end position="254"/>
    </location>
</feature>
<reference evidence="3 4" key="1">
    <citation type="submission" date="2023-07" db="EMBL/GenBank/DDBJ databases">
        <title>Sorghum-associated microbial communities from plants grown in Nebraska, USA.</title>
        <authorList>
            <person name="Schachtman D."/>
        </authorList>
    </citation>
    <scope>NUCLEOTIDE SEQUENCE [LARGE SCALE GENOMIC DNA]</scope>
    <source>
        <strain evidence="3 4">584</strain>
    </source>
</reference>
<feature type="domain" description="Acyltransferase 3" evidence="2">
    <location>
        <begin position="4"/>
        <end position="341"/>
    </location>
</feature>
<protein>
    <submittedName>
        <fullName evidence="3">Peptidoglycan/LPS O-acetylase OafA/YrhL</fullName>
    </submittedName>
</protein>
<dbReference type="EMBL" id="JAVDPW010000001">
    <property type="protein sequence ID" value="MDR6287784.1"/>
    <property type="molecule type" value="Genomic_DNA"/>
</dbReference>
<feature type="transmembrane region" description="Helical" evidence="1">
    <location>
        <begin position="176"/>
        <end position="193"/>
    </location>
</feature>
<keyword evidence="4" id="KW-1185">Reference proteome</keyword>
<name>A0ABU1JGN8_9PROT</name>
<organism evidence="3 4">
    <name type="scientific">Inquilinus ginsengisoli</name>
    <dbReference type="NCBI Taxonomy" id="363840"/>
    <lineage>
        <taxon>Bacteria</taxon>
        <taxon>Pseudomonadati</taxon>
        <taxon>Pseudomonadota</taxon>
        <taxon>Alphaproteobacteria</taxon>
        <taxon>Rhodospirillales</taxon>
        <taxon>Rhodospirillaceae</taxon>
        <taxon>Inquilinus</taxon>
    </lineage>
</organism>
<keyword evidence="1" id="KW-0812">Transmembrane</keyword>
<keyword evidence="1" id="KW-0472">Membrane</keyword>
<dbReference type="InterPro" id="IPR050879">
    <property type="entry name" value="Acyltransferase_3"/>
</dbReference>
<proteinExistence type="predicted"/>
<accession>A0ABU1JGN8</accession>
<feature type="transmembrane region" description="Helical" evidence="1">
    <location>
        <begin position="147"/>
        <end position="169"/>
    </location>
</feature>
<dbReference type="InterPro" id="IPR002656">
    <property type="entry name" value="Acyl_transf_3_dom"/>
</dbReference>
<dbReference type="PANTHER" id="PTHR23028">
    <property type="entry name" value="ACETYLTRANSFERASE"/>
    <property type="match status" value="1"/>
</dbReference>
<dbReference type="PANTHER" id="PTHR23028:SF53">
    <property type="entry name" value="ACYL_TRANSF_3 DOMAIN-CONTAINING PROTEIN"/>
    <property type="match status" value="1"/>
</dbReference>
<feature type="transmembrane region" description="Helical" evidence="1">
    <location>
        <begin position="89"/>
        <end position="108"/>
    </location>
</feature>
<sequence length="370" mass="40393">MTSMRGIAALSVVGLHLDDTIDNLIGKGLVPAGFDPSGVTRYFDKSYLWVDFFFMLSGLLMALVYGAVLRPGFRRRDYLDFIGRRLARIYPLHLLMLLVFVGIELLKYRVPTYDSAPFTGPHGPVGLLQHLLLIQGWPGGVGTSFNYVSWSVSTELLAYLLLPLLLVLLRWGSWPLAIATALAGLAALLWLSMVDPALQLNQSAGLAILRCLPSFGIGILIARLVETRDQALRRLGGAAGAAAALILAVLLLHLGAPDILLIPVFAWIVLSLALDGGTVARALSWRPLHLLGLWSYSIYMVHPLVLKVEMQVLLRSGDRLQSLPYLVAVSAAALLAVVLLAALLFRWVEVPARRALYARLDRRRPAALAA</sequence>
<dbReference type="Proteomes" id="UP001262410">
    <property type="component" value="Unassembled WGS sequence"/>
</dbReference>
<feature type="transmembrane region" description="Helical" evidence="1">
    <location>
        <begin position="205"/>
        <end position="225"/>
    </location>
</feature>
<evidence type="ECO:0000313" key="4">
    <source>
        <dbReference type="Proteomes" id="UP001262410"/>
    </source>
</evidence>
<feature type="transmembrane region" description="Helical" evidence="1">
    <location>
        <begin position="260"/>
        <end position="280"/>
    </location>
</feature>
<feature type="transmembrane region" description="Helical" evidence="1">
    <location>
        <begin position="47"/>
        <end position="68"/>
    </location>
</feature>
<dbReference type="Pfam" id="PF01757">
    <property type="entry name" value="Acyl_transf_3"/>
    <property type="match status" value="1"/>
</dbReference>
<comment type="caution">
    <text evidence="3">The sequence shown here is derived from an EMBL/GenBank/DDBJ whole genome shotgun (WGS) entry which is preliminary data.</text>
</comment>
<feature type="transmembrane region" description="Helical" evidence="1">
    <location>
        <begin position="325"/>
        <end position="345"/>
    </location>
</feature>